<keyword evidence="1" id="KW-0560">Oxidoreductase</keyword>
<comment type="caution">
    <text evidence="1">The sequence shown here is derived from an EMBL/GenBank/DDBJ whole genome shotgun (WGS) entry which is preliminary data.</text>
</comment>
<dbReference type="EMBL" id="CM046514">
    <property type="protein sequence ID" value="KAI8650999.1"/>
    <property type="molecule type" value="Genomic_DNA"/>
</dbReference>
<reference evidence="1" key="1">
    <citation type="submission" date="2022-06" db="EMBL/GenBank/DDBJ databases">
        <title>Fusarium solani species complex genomes reveal bases of compartmentalisation and animal pathogenesis.</title>
        <authorList>
            <person name="Tsai I.J."/>
        </authorList>
    </citation>
    <scope>NUCLEOTIDE SEQUENCE</scope>
    <source>
        <strain evidence="1">Fu6.1</strain>
    </source>
</reference>
<proteinExistence type="predicted"/>
<protein>
    <submittedName>
        <fullName evidence="1">Fe2OG dioxygenase domain-containing protein</fullName>
    </submittedName>
</protein>
<evidence type="ECO:0000313" key="1">
    <source>
        <dbReference type="EMBL" id="KAI8650999.1"/>
    </source>
</evidence>
<organism evidence="1 2">
    <name type="scientific">Fusarium keratoplasticum</name>
    <dbReference type="NCBI Taxonomy" id="1328300"/>
    <lineage>
        <taxon>Eukaryota</taxon>
        <taxon>Fungi</taxon>
        <taxon>Dikarya</taxon>
        <taxon>Ascomycota</taxon>
        <taxon>Pezizomycotina</taxon>
        <taxon>Sordariomycetes</taxon>
        <taxon>Hypocreomycetidae</taxon>
        <taxon>Hypocreales</taxon>
        <taxon>Nectriaceae</taxon>
        <taxon>Fusarium</taxon>
        <taxon>Fusarium solani species complex</taxon>
    </lineage>
</organism>
<evidence type="ECO:0000313" key="2">
    <source>
        <dbReference type="Proteomes" id="UP001065298"/>
    </source>
</evidence>
<accession>A0ACC0QHC1</accession>
<keyword evidence="2" id="KW-1185">Reference proteome</keyword>
<name>A0ACC0QHC1_9HYPO</name>
<gene>
    <name evidence="1" type="ORF">NCS57_01435500</name>
</gene>
<keyword evidence="1" id="KW-0223">Dioxygenase</keyword>
<sequence length="326" mass="36504">MTDVQLCQNQTSGEILLTQLQDAITQYDATAGFSCSGSLNISYTKPNRFDKAEKPTCPEPAIFWHTGKVGKRLTLAGRYTTPKPWENSLDELVEDCRPATFGRDGKDVLDEKIRKAGAMEASCFATNFNPYDCGIVDAIGRKLLPSIVRAGKQQAVDRWGVLAKLYKLNVYSAPSGMFKPHVDTPRGHTHFGSLVVALPTTYEGGQLRVVSKGRETVGLEQPKWSYPPSIRWIAFYSDCEHEVLPVTAGHRVTLTYELWVADYLDGLTQSQAKTPGSALYAIYERTKAMLSCLHLLRYGGVIGYWCAYQYPETFIGTEYYERYLHP</sequence>
<dbReference type="Proteomes" id="UP001065298">
    <property type="component" value="Chromosome 12"/>
</dbReference>